<evidence type="ECO:0000259" key="1">
    <source>
        <dbReference type="Pfam" id="PF00646"/>
    </source>
</evidence>
<feature type="domain" description="F-box" evidence="1">
    <location>
        <begin position="7"/>
        <end position="48"/>
    </location>
</feature>
<dbReference type="InterPro" id="IPR036047">
    <property type="entry name" value="F-box-like_dom_sf"/>
</dbReference>
<dbReference type="SUPFAM" id="SSF81383">
    <property type="entry name" value="F-box domain"/>
    <property type="match status" value="1"/>
</dbReference>
<dbReference type="Pfam" id="PF03478">
    <property type="entry name" value="Beta-prop_KIB1-4"/>
    <property type="match status" value="1"/>
</dbReference>
<evidence type="ECO:0000313" key="3">
    <source>
        <dbReference type="EnsemblPlants" id="EMT17091"/>
    </source>
</evidence>
<evidence type="ECO:0000259" key="2">
    <source>
        <dbReference type="Pfam" id="PF03478"/>
    </source>
</evidence>
<dbReference type="InterPro" id="IPR005174">
    <property type="entry name" value="KIB1-4_b-propeller"/>
</dbReference>
<dbReference type="Gene3D" id="1.20.1280.50">
    <property type="match status" value="1"/>
</dbReference>
<proteinExistence type="predicted"/>
<feature type="domain" description="KIB1-4 beta-propeller" evidence="2">
    <location>
        <begin position="117"/>
        <end position="335"/>
    </location>
</feature>
<protein>
    <recommendedName>
        <fullName evidence="4">F-box domain-containing protein</fullName>
    </recommendedName>
</protein>
<dbReference type="AlphaFoldDB" id="N1R1V6"/>
<dbReference type="EnsemblPlants" id="EMT17091">
    <property type="protein sequence ID" value="EMT17091"/>
    <property type="gene ID" value="F775_11503"/>
</dbReference>
<organism evidence="3">
    <name type="scientific">Aegilops tauschii</name>
    <name type="common">Tausch's goatgrass</name>
    <name type="synonym">Aegilops squarrosa</name>
    <dbReference type="NCBI Taxonomy" id="37682"/>
    <lineage>
        <taxon>Eukaryota</taxon>
        <taxon>Viridiplantae</taxon>
        <taxon>Streptophyta</taxon>
        <taxon>Embryophyta</taxon>
        <taxon>Tracheophyta</taxon>
        <taxon>Spermatophyta</taxon>
        <taxon>Magnoliopsida</taxon>
        <taxon>Liliopsida</taxon>
        <taxon>Poales</taxon>
        <taxon>Poaceae</taxon>
        <taxon>BOP clade</taxon>
        <taxon>Pooideae</taxon>
        <taxon>Triticodae</taxon>
        <taxon>Triticeae</taxon>
        <taxon>Triticinae</taxon>
        <taxon>Aegilops</taxon>
    </lineage>
</organism>
<name>N1R1V6_AEGTA</name>
<dbReference type="PANTHER" id="PTHR33800:SF8">
    <property type="entry name" value="F-BOX DOMAIN-CONTAINING PROTEIN"/>
    <property type="match status" value="1"/>
</dbReference>
<dbReference type="PANTHER" id="PTHR33800">
    <property type="entry name" value="OS06G0113600 PROTEIN"/>
    <property type="match status" value="1"/>
</dbReference>
<evidence type="ECO:0008006" key="4">
    <source>
        <dbReference type="Google" id="ProtNLM"/>
    </source>
</evidence>
<dbReference type="Pfam" id="PF00646">
    <property type="entry name" value="F-box"/>
    <property type="match status" value="1"/>
</dbReference>
<sequence>MSTLQGWADLPNDLLYSVVARLGSFPDLLAFAATCPSWRASISSYPSKSTLLPPLLLQPGVPACSSRPRPRPLSNNLVLRRSCHVTDLANKDTYMCCQIPQFACFCDSKSPSGPLDEFFLGSVSYGHLVLANRQQSCLLVDVFTGVSVSAPQLPVNGRILLNYAALTAPLSSPNSYLLVNVGRHNFFSRDGSDSWLRRSPRNGTFKKLVVFKDQVFGMDHDRMLYIVHLEPRIRIQKIAVHLDGSMANKWHLKQPWLAACGDMLLMVGCQKHSPSTGDAFEAFRLDVSTEPARWVKVEKLENWAIFISIDKRIQPLCCMNPETWGGRCNCIYCCNRKERVAFELGQPPQGDASNPKVYIHINCGSMMQPTWVVPILMMSWSVCSFLVQLVLKNCCTSREENTASFAVSVRDVDSGRSTG</sequence>
<reference evidence="3" key="1">
    <citation type="submission" date="2015-06" db="UniProtKB">
        <authorList>
            <consortium name="EnsemblPlants"/>
        </authorList>
    </citation>
    <scope>IDENTIFICATION</scope>
</reference>
<accession>N1R1V6</accession>
<dbReference type="InterPro" id="IPR001810">
    <property type="entry name" value="F-box_dom"/>
</dbReference>